<evidence type="ECO:0000256" key="7">
    <source>
        <dbReference type="ARBA" id="ARBA00022697"/>
    </source>
</evidence>
<gene>
    <name evidence="14" type="primary">hom</name>
    <name evidence="14" type="ORF">GCM10011340_34590</name>
</gene>
<evidence type="ECO:0000259" key="13">
    <source>
        <dbReference type="Pfam" id="PF03447"/>
    </source>
</evidence>
<feature type="domain" description="Homoserine dehydrogenase catalytic" evidence="12">
    <location>
        <begin position="128"/>
        <end position="305"/>
    </location>
</feature>
<dbReference type="Pfam" id="PF03447">
    <property type="entry name" value="NAD_binding_3"/>
    <property type="match status" value="1"/>
</dbReference>
<dbReference type="InterPro" id="IPR019811">
    <property type="entry name" value="HDH_CS"/>
</dbReference>
<dbReference type="InterPro" id="IPR036291">
    <property type="entry name" value="NAD(P)-bd_dom_sf"/>
</dbReference>
<evidence type="ECO:0000256" key="6">
    <source>
        <dbReference type="ARBA" id="ARBA00022605"/>
    </source>
</evidence>
<comment type="pathway">
    <text evidence="2 10">Amino-acid biosynthesis; L-methionine biosynthesis via de novo pathway; L-homoserine from L-aspartate: step 3/3.</text>
</comment>
<dbReference type="Pfam" id="PF00742">
    <property type="entry name" value="Homoserine_dh"/>
    <property type="match status" value="1"/>
</dbReference>
<evidence type="ECO:0000256" key="5">
    <source>
        <dbReference type="ARBA" id="ARBA00013376"/>
    </source>
</evidence>
<evidence type="ECO:0000256" key="11">
    <source>
        <dbReference type="RuleBase" id="RU004171"/>
    </source>
</evidence>
<dbReference type="Gene3D" id="3.40.50.720">
    <property type="entry name" value="NAD(P)-binding Rossmann-like Domain"/>
    <property type="match status" value="1"/>
</dbReference>
<evidence type="ECO:0000256" key="2">
    <source>
        <dbReference type="ARBA" id="ARBA00005062"/>
    </source>
</evidence>
<evidence type="ECO:0000313" key="15">
    <source>
        <dbReference type="Proteomes" id="UP000658258"/>
    </source>
</evidence>
<name>A0ABQ3ICY9_9BACT</name>
<dbReference type="Gene3D" id="3.30.360.10">
    <property type="entry name" value="Dihydrodipicolinate Reductase, domain 2"/>
    <property type="match status" value="1"/>
</dbReference>
<evidence type="ECO:0000256" key="3">
    <source>
        <dbReference type="ARBA" id="ARBA00006753"/>
    </source>
</evidence>
<reference evidence="15" key="1">
    <citation type="journal article" date="2019" name="Int. J. Syst. Evol. Microbiol.">
        <title>The Global Catalogue of Microorganisms (GCM) 10K type strain sequencing project: providing services to taxonomists for standard genome sequencing and annotation.</title>
        <authorList>
            <consortium name="The Broad Institute Genomics Platform"/>
            <consortium name="The Broad Institute Genome Sequencing Center for Infectious Disease"/>
            <person name="Wu L."/>
            <person name="Ma J."/>
        </authorList>
    </citation>
    <scope>NUCLEOTIDE SEQUENCE [LARGE SCALE GENOMIC DNA]</scope>
    <source>
        <strain evidence="15">CGMCC 1.15111</strain>
    </source>
</reference>
<comment type="caution">
    <text evidence="14">The sequence shown here is derived from an EMBL/GenBank/DDBJ whole genome shotgun (WGS) entry which is preliminary data.</text>
</comment>
<accession>A0ABQ3ICY9</accession>
<dbReference type="InterPro" id="IPR001342">
    <property type="entry name" value="HDH_cat"/>
</dbReference>
<keyword evidence="9 10" id="KW-0486">Methionine biosynthesis</keyword>
<comment type="catalytic activity">
    <reaction evidence="10">
        <text>L-homoserine + NADP(+) = L-aspartate 4-semialdehyde + NADPH + H(+)</text>
        <dbReference type="Rhea" id="RHEA:15761"/>
        <dbReference type="ChEBI" id="CHEBI:15378"/>
        <dbReference type="ChEBI" id="CHEBI:57476"/>
        <dbReference type="ChEBI" id="CHEBI:57783"/>
        <dbReference type="ChEBI" id="CHEBI:58349"/>
        <dbReference type="ChEBI" id="CHEBI:537519"/>
        <dbReference type="EC" id="1.1.1.3"/>
    </reaction>
</comment>
<sequence length="425" mass="47414">MKNINIGLFGFGCVGQGLYETLNNSRNFAGEISKICIKNPEKKRKLPAQLFTTKKEEIINDPTIDIVVELIDDAEAAFYIVTESLKAGKSVVTANKKMVAENLETLVALQEQTGKAVLYEGAVCGSIPIIRTLEEYFGHEPLLEVRGIFNGSTNYILTKIFNERLDYPKALKQAQELGFAESDPTLDVQGYDPKYKLSILLTHAFGIHVHPNDITNLGIDRLKAADLEYARAHGLTIKLVAQARRIGDKVYGFVIPQFVEPNHSLASIENEFNAVTIHGEFCDEQLFIGKGAGSLPTGAAVLSDISALSYDYKYEYKKHYNLGQLPFSNQSPVQVYVSYNSPEEVDLTDFENIQEKYFSFDHCYIVGHVCIGKLQQSQWQNNPNINVVLTAEACQTSLGNLCVSDLKEEISELKKGQKIRERITV</sequence>
<dbReference type="Proteomes" id="UP000658258">
    <property type="component" value="Unassembled WGS sequence"/>
</dbReference>
<dbReference type="EC" id="1.1.1.3" evidence="4 10"/>
<evidence type="ECO:0000313" key="14">
    <source>
        <dbReference type="EMBL" id="GHE74880.1"/>
    </source>
</evidence>
<dbReference type="PANTHER" id="PTHR43331">
    <property type="entry name" value="HOMOSERINE DEHYDROGENASE"/>
    <property type="match status" value="1"/>
</dbReference>
<proteinExistence type="inferred from homology"/>
<protein>
    <recommendedName>
        <fullName evidence="5 10">Homoserine dehydrogenase</fullName>
        <ecNumber evidence="4 10">1.1.1.3</ecNumber>
    </recommendedName>
</protein>
<keyword evidence="8 10" id="KW-0560">Oxidoreductase</keyword>
<dbReference type="InterPro" id="IPR005106">
    <property type="entry name" value="Asp/hSer_DH_NAD-bd"/>
</dbReference>
<feature type="domain" description="Aspartate/homoserine dehydrogenase NAD-binding" evidence="13">
    <location>
        <begin position="10"/>
        <end position="120"/>
    </location>
</feature>
<dbReference type="SUPFAM" id="SSF51735">
    <property type="entry name" value="NAD(P)-binding Rossmann-fold domains"/>
    <property type="match status" value="1"/>
</dbReference>
<evidence type="ECO:0000256" key="10">
    <source>
        <dbReference type="RuleBase" id="RU000579"/>
    </source>
</evidence>
<keyword evidence="15" id="KW-1185">Reference proteome</keyword>
<evidence type="ECO:0000256" key="9">
    <source>
        <dbReference type="ARBA" id="ARBA00023167"/>
    </source>
</evidence>
<evidence type="ECO:0000256" key="1">
    <source>
        <dbReference type="ARBA" id="ARBA00005056"/>
    </source>
</evidence>
<dbReference type="NCBIfam" id="NF004976">
    <property type="entry name" value="PRK06349.1"/>
    <property type="match status" value="1"/>
</dbReference>
<evidence type="ECO:0000256" key="4">
    <source>
        <dbReference type="ARBA" id="ARBA00013213"/>
    </source>
</evidence>
<evidence type="ECO:0000256" key="8">
    <source>
        <dbReference type="ARBA" id="ARBA00023002"/>
    </source>
</evidence>
<comment type="similarity">
    <text evidence="3 11">Belongs to the homoserine dehydrogenase family.</text>
</comment>
<dbReference type="PANTHER" id="PTHR43331:SF1">
    <property type="entry name" value="HOMOSERINE DEHYDROGENASE"/>
    <property type="match status" value="1"/>
</dbReference>
<keyword evidence="7 10" id="KW-0791">Threonine biosynthesis</keyword>
<comment type="pathway">
    <text evidence="1 10">Amino-acid biosynthesis; L-threonine biosynthesis; L-threonine from L-aspartate: step 3/5.</text>
</comment>
<keyword evidence="6 10" id="KW-0028">Amino-acid biosynthesis</keyword>
<dbReference type="PROSITE" id="PS01042">
    <property type="entry name" value="HOMOSER_DHGENASE"/>
    <property type="match status" value="1"/>
</dbReference>
<evidence type="ECO:0000259" key="12">
    <source>
        <dbReference type="Pfam" id="PF00742"/>
    </source>
</evidence>
<dbReference type="EMBL" id="BNAG01000005">
    <property type="protein sequence ID" value="GHE74880.1"/>
    <property type="molecule type" value="Genomic_DNA"/>
</dbReference>
<dbReference type="RefSeq" id="WP_189631562.1">
    <property type="nucleotide sequence ID" value="NZ_BNAG01000005.1"/>
</dbReference>
<keyword evidence="10" id="KW-0521">NADP</keyword>
<dbReference type="SUPFAM" id="SSF55347">
    <property type="entry name" value="Glyceraldehyde-3-phosphate dehydrogenase-like, C-terminal domain"/>
    <property type="match status" value="1"/>
</dbReference>
<organism evidence="14 15">
    <name type="scientific">Roseivirga thermotolerans</name>
    <dbReference type="NCBI Taxonomy" id="1758176"/>
    <lineage>
        <taxon>Bacteria</taxon>
        <taxon>Pseudomonadati</taxon>
        <taxon>Bacteroidota</taxon>
        <taxon>Cytophagia</taxon>
        <taxon>Cytophagales</taxon>
        <taxon>Roseivirgaceae</taxon>
        <taxon>Roseivirga</taxon>
    </lineage>
</organism>